<feature type="region of interest" description="Disordered" evidence="1">
    <location>
        <begin position="216"/>
        <end position="241"/>
    </location>
</feature>
<dbReference type="Proteomes" id="UP000298652">
    <property type="component" value="Chromosome 5"/>
</dbReference>
<name>A0A4U6UAI7_SETVI</name>
<feature type="region of interest" description="Disordered" evidence="1">
    <location>
        <begin position="113"/>
        <end position="171"/>
    </location>
</feature>
<feature type="compositionally biased region" description="Polar residues" evidence="1">
    <location>
        <begin position="1"/>
        <end position="12"/>
    </location>
</feature>
<dbReference type="AlphaFoldDB" id="A0A4U6UAI7"/>
<organism evidence="2 3">
    <name type="scientific">Setaria viridis</name>
    <name type="common">Green bristlegrass</name>
    <name type="synonym">Setaria italica subsp. viridis</name>
    <dbReference type="NCBI Taxonomy" id="4556"/>
    <lineage>
        <taxon>Eukaryota</taxon>
        <taxon>Viridiplantae</taxon>
        <taxon>Streptophyta</taxon>
        <taxon>Embryophyta</taxon>
        <taxon>Tracheophyta</taxon>
        <taxon>Spermatophyta</taxon>
        <taxon>Magnoliopsida</taxon>
        <taxon>Liliopsida</taxon>
        <taxon>Poales</taxon>
        <taxon>Poaceae</taxon>
        <taxon>PACMAD clade</taxon>
        <taxon>Panicoideae</taxon>
        <taxon>Panicodae</taxon>
        <taxon>Paniceae</taxon>
        <taxon>Cenchrinae</taxon>
        <taxon>Setaria</taxon>
    </lineage>
</organism>
<gene>
    <name evidence="2" type="ORF">SEVIR_5G065420v2</name>
</gene>
<feature type="region of interest" description="Disordered" evidence="1">
    <location>
        <begin position="1"/>
        <end position="65"/>
    </location>
</feature>
<sequence length="241" mass="26228">MQPRTPNFSFRSLSPLPPTSRGSTPAVAFRGHEEAPRRRGGAARGAEARGGRPQQEDGGRRVRARGVRRALRCCGRAAPRRREREVRFLRGVRQPWEREVRFLRGVRRPRLLPRRRGVPGPDARPARRGAVRRRRRGGAAAGARGLDRGDGAVLRADGRRGDLRRRPPAPAAAVTRTSALPRRWCGAGAAVLGPQARSARRAGADRVRGRARHLLGGRAGAGRAGPRHQGRVPQAVRAVGA</sequence>
<feature type="compositionally biased region" description="Basic and acidic residues" evidence="1">
    <location>
        <begin position="145"/>
        <end position="165"/>
    </location>
</feature>
<feature type="compositionally biased region" description="Basic and acidic residues" evidence="1">
    <location>
        <begin position="46"/>
        <end position="60"/>
    </location>
</feature>
<evidence type="ECO:0000256" key="1">
    <source>
        <dbReference type="SAM" id="MobiDB-lite"/>
    </source>
</evidence>
<accession>A0A4U6UAI7</accession>
<feature type="compositionally biased region" description="Basic residues" evidence="1">
    <location>
        <begin position="126"/>
        <end position="137"/>
    </location>
</feature>
<keyword evidence="3" id="KW-1185">Reference proteome</keyword>
<evidence type="ECO:0000313" key="3">
    <source>
        <dbReference type="Proteomes" id="UP000298652"/>
    </source>
</evidence>
<evidence type="ECO:0000313" key="2">
    <source>
        <dbReference type="EMBL" id="TKW12901.1"/>
    </source>
</evidence>
<reference evidence="2" key="1">
    <citation type="submission" date="2019-03" db="EMBL/GenBank/DDBJ databases">
        <title>WGS assembly of Setaria viridis.</title>
        <authorList>
            <person name="Huang P."/>
            <person name="Jenkins J."/>
            <person name="Grimwood J."/>
            <person name="Barry K."/>
            <person name="Healey A."/>
            <person name="Mamidi S."/>
            <person name="Sreedasyam A."/>
            <person name="Shu S."/>
            <person name="Feldman M."/>
            <person name="Wu J."/>
            <person name="Yu Y."/>
            <person name="Chen C."/>
            <person name="Johnson J."/>
            <person name="Rokhsar D."/>
            <person name="Baxter I."/>
            <person name="Schmutz J."/>
            <person name="Brutnell T."/>
            <person name="Kellogg E."/>
        </authorList>
    </citation>
    <scope>NUCLEOTIDE SEQUENCE [LARGE SCALE GENOMIC DNA]</scope>
</reference>
<dbReference type="EMBL" id="CM016556">
    <property type="protein sequence ID" value="TKW12901.1"/>
    <property type="molecule type" value="Genomic_DNA"/>
</dbReference>
<proteinExistence type="predicted"/>
<dbReference type="Gramene" id="TKW12901">
    <property type="protein sequence ID" value="TKW12901"/>
    <property type="gene ID" value="SEVIR_5G065420v2"/>
</dbReference>
<protein>
    <submittedName>
        <fullName evidence="2">Uncharacterized protein</fullName>
    </submittedName>
</protein>